<dbReference type="Proteomes" id="UP000193926">
    <property type="component" value="Unassembled WGS sequence"/>
</dbReference>
<gene>
    <name evidence="1" type="ORF">MGEO_20290</name>
</gene>
<dbReference type="EMBL" id="JFKC01000042">
    <property type="protein sequence ID" value="OSQ42801.1"/>
    <property type="molecule type" value="Genomic_DNA"/>
</dbReference>
<sequence>MTKKQTSVLSALYELRSMLRTMEQDVGIEDLSCAELDVLLAAFAVTKMPGDAVTSDRIRHHDLAADIPQATYHRVLKSLLKRGLIDKAPGYKAGRYVVRGEFPAPKTY</sequence>
<name>A0A1X4N914_9RHOB</name>
<proteinExistence type="predicted"/>
<reference evidence="1 2" key="1">
    <citation type="submission" date="2014-03" db="EMBL/GenBank/DDBJ databases">
        <title>The draft genome sequence of Marivita geojedonensis KCTC 23882.</title>
        <authorList>
            <person name="Lai Q."/>
            <person name="Shao Z."/>
        </authorList>
    </citation>
    <scope>NUCLEOTIDE SEQUENCE [LARGE SCALE GENOMIC DNA]</scope>
    <source>
        <strain evidence="1 2">DPG-138</strain>
    </source>
</reference>
<protein>
    <recommendedName>
        <fullName evidence="3">HTH marR-type domain-containing protein</fullName>
    </recommendedName>
</protein>
<dbReference type="AlphaFoldDB" id="A0A1X4N914"/>
<accession>A0A1X4N914</accession>
<keyword evidence="2" id="KW-1185">Reference proteome</keyword>
<comment type="caution">
    <text evidence="1">The sequence shown here is derived from an EMBL/GenBank/DDBJ whole genome shotgun (WGS) entry which is preliminary data.</text>
</comment>
<organism evidence="1 2">
    <name type="scientific">Marivita geojedonensis</name>
    <dbReference type="NCBI Taxonomy" id="1123756"/>
    <lineage>
        <taxon>Bacteria</taxon>
        <taxon>Pseudomonadati</taxon>
        <taxon>Pseudomonadota</taxon>
        <taxon>Alphaproteobacteria</taxon>
        <taxon>Rhodobacterales</taxon>
        <taxon>Roseobacteraceae</taxon>
        <taxon>Marivita</taxon>
    </lineage>
</organism>
<evidence type="ECO:0000313" key="2">
    <source>
        <dbReference type="Proteomes" id="UP000193926"/>
    </source>
</evidence>
<evidence type="ECO:0008006" key="3">
    <source>
        <dbReference type="Google" id="ProtNLM"/>
    </source>
</evidence>
<evidence type="ECO:0000313" key="1">
    <source>
        <dbReference type="EMBL" id="OSQ42801.1"/>
    </source>
</evidence>